<feature type="binding site" evidence="6">
    <location>
        <position position="661"/>
    </location>
    <ligand>
        <name>Zn(2+)</name>
        <dbReference type="ChEBI" id="CHEBI:29105"/>
        <label>1</label>
    </ligand>
</feature>
<dbReference type="InterPro" id="IPR023088">
    <property type="entry name" value="PDEase"/>
</dbReference>
<feature type="binding site" evidence="6">
    <location>
        <position position="504"/>
    </location>
    <ligand>
        <name>Zn(2+)</name>
        <dbReference type="ChEBI" id="CHEBI:29105"/>
        <label>1</label>
    </ligand>
</feature>
<sequence>MGEVSQEAVESYLEDHPAFAEEYFHRKLRAGALGEASGHSGVQGRASGSSPGLSTEEEAALGLELLQAMREEAGSAEPAAHSALQRLARLLRADRCSLFLCRARNGSPEVASRLLDVTPTSKFEDNLVAPDREVVFPLDIGIVGWAAHSKKALNVPDVTKNSHFSDFMDKQTGYVTRNLLATPIVMGKEVLAVVMAVNKVNASEFSKQDEEVFSKYLTFVSIILKLHHTHYLYSVESRRSQILVWSANKVFEELTDVERQFHKVLYTVRTYLHCERYSIGLLDMTKEKEFYDEWPVKLGEVEPYKGPKTPDGREIIFYKIIDYILHGKEEIKVIRLPSPLALQICNMLNAPADEYFTFQKGPVDDTGWVIKNVLSLPIVNKKEDIVGVATFYNRKDGKPFDEYDEHITEKFKEKLSIDVIGDCEEKQLVTILKEDLPDPKAVDLCEFHFSDFPITEHGLIKCGLRLFFEINVVEKFKVPVEVLTRWMYTVRKGYRSVTYHNWRHGFNVGQTMFTLLMTGRLKKYYTDLEAFAMLAAAFCHDIDHRGTNNLYQMKSTSPLAKLHGSSILERHHLEYSKTLLQDESLNIFQNLNKRQFETVIHLFEVAIIATDLALYFKKRTMFQKIVDACEKMESEEEAIKYITIDTTKKEIIMAMMMTACDLSAITKPWEVQSQVALLVASEFWEQGDLERTVLQQQPIPMMDRNKKDELPKLQVGFIDFVCTFVYKEFSRFHQEVTPMLNGLQNNRMEWKSLADEYDAKVKVMEEEVKKQEEGNMIEKATEDSGGGVDDKKSKTCLML</sequence>
<feature type="binding site" evidence="5">
    <location>
        <position position="661"/>
    </location>
    <ligand>
        <name>AMP</name>
        <dbReference type="ChEBI" id="CHEBI:456215"/>
    </ligand>
</feature>
<keyword evidence="2 6" id="KW-0479">Metal-binding</keyword>
<evidence type="ECO:0000256" key="8">
    <source>
        <dbReference type="SAM" id="Coils"/>
    </source>
</evidence>
<dbReference type="GO" id="GO:0046872">
    <property type="term" value="F:metal ion binding"/>
    <property type="evidence" value="ECO:0007669"/>
    <property type="project" value="UniProtKB-KW"/>
</dbReference>
<proteinExistence type="inferred from homology"/>
<comment type="cofactor">
    <cofactor evidence="7">
        <name>a divalent metal cation</name>
        <dbReference type="ChEBI" id="CHEBI:60240"/>
    </cofactor>
    <text evidence="7">Binds 2 divalent metal cations per subunit. Site 1 may preferentially bind zinc ions, while site 2 has a preference for magnesium and/or manganese ions.</text>
</comment>
<feature type="binding site" evidence="5">
    <location>
        <position position="714"/>
    </location>
    <ligand>
        <name>AMP</name>
        <dbReference type="ChEBI" id="CHEBI:456215"/>
    </ligand>
</feature>
<dbReference type="Proteomes" id="UP001177744">
    <property type="component" value="Unassembled WGS sequence"/>
</dbReference>
<dbReference type="InterPro" id="IPR002073">
    <property type="entry name" value="PDEase_catalytic_dom"/>
</dbReference>
<name>A0AA40HMP4_CNENI</name>
<feature type="binding site" evidence="6">
    <location>
        <position position="541"/>
    </location>
    <ligand>
        <name>Zn(2+)</name>
        <dbReference type="ChEBI" id="CHEBI:29105"/>
        <label>1</label>
    </ligand>
</feature>
<evidence type="ECO:0000256" key="2">
    <source>
        <dbReference type="ARBA" id="ARBA00022723"/>
    </source>
</evidence>
<feature type="binding site" evidence="5">
    <location>
        <position position="541"/>
    </location>
    <ligand>
        <name>AMP</name>
        <dbReference type="ChEBI" id="CHEBI:456215"/>
    </ligand>
</feature>
<dbReference type="CDD" id="cd00077">
    <property type="entry name" value="HDc"/>
    <property type="match status" value="1"/>
</dbReference>
<evidence type="ECO:0000256" key="3">
    <source>
        <dbReference type="ARBA" id="ARBA00022801"/>
    </source>
</evidence>
<dbReference type="Pfam" id="PF01590">
    <property type="entry name" value="GAF"/>
    <property type="match status" value="2"/>
</dbReference>
<dbReference type="InterPro" id="IPR029016">
    <property type="entry name" value="GAF-like_dom_sf"/>
</dbReference>
<dbReference type="InterPro" id="IPR003607">
    <property type="entry name" value="HD/PDEase_dom"/>
</dbReference>
<evidence type="ECO:0000256" key="6">
    <source>
        <dbReference type="PIRSR" id="PIRSR623088-3"/>
    </source>
</evidence>
<dbReference type="SMART" id="SM00065">
    <property type="entry name" value="GAF"/>
    <property type="match status" value="2"/>
</dbReference>
<dbReference type="PROSITE" id="PS51845">
    <property type="entry name" value="PDEASE_I_2"/>
    <property type="match status" value="1"/>
</dbReference>
<feature type="region of interest" description="Disordered" evidence="9">
    <location>
        <begin position="778"/>
        <end position="799"/>
    </location>
</feature>
<dbReference type="GO" id="GO:0004114">
    <property type="term" value="F:3',5'-cyclic-nucleotide phosphodiesterase activity"/>
    <property type="evidence" value="ECO:0007669"/>
    <property type="project" value="InterPro"/>
</dbReference>
<keyword evidence="12" id="KW-1185">Reference proteome</keyword>
<dbReference type="GO" id="GO:0007165">
    <property type="term" value="P:signal transduction"/>
    <property type="evidence" value="ECO:0007669"/>
    <property type="project" value="InterPro"/>
</dbReference>
<feature type="binding site" evidence="5">
    <location>
        <begin position="500"/>
        <end position="504"/>
    </location>
    <ligand>
        <name>AMP</name>
        <dbReference type="ChEBI" id="CHEBI:456215"/>
    </ligand>
</feature>
<keyword evidence="3 7" id="KW-0378">Hydrolase</keyword>
<accession>A0AA40HMP4</accession>
<dbReference type="InterPro" id="IPR003018">
    <property type="entry name" value="GAF"/>
</dbReference>
<dbReference type="FunFam" id="3.30.450.40:FF:000010">
    <property type="entry name" value="Phosphodiesterase"/>
    <property type="match status" value="1"/>
</dbReference>
<dbReference type="GO" id="GO:0097381">
    <property type="term" value="C:photoreceptor disc membrane"/>
    <property type="evidence" value="ECO:0007669"/>
    <property type="project" value="UniProtKB-ARBA"/>
</dbReference>
<feature type="active site" description="Proton donor" evidence="4">
    <location>
        <position position="500"/>
    </location>
</feature>
<dbReference type="SUPFAM" id="SSF55781">
    <property type="entry name" value="GAF domain-like"/>
    <property type="match status" value="2"/>
</dbReference>
<gene>
    <name evidence="11" type="ORF">QTO34_005997</name>
</gene>
<evidence type="ECO:0000313" key="11">
    <source>
        <dbReference type="EMBL" id="KAK1333612.1"/>
    </source>
</evidence>
<feature type="binding site" evidence="6">
    <location>
        <position position="541"/>
    </location>
    <ligand>
        <name>Zn(2+)</name>
        <dbReference type="ChEBI" id="CHEBI:29105"/>
        <label>2</label>
    </ligand>
</feature>
<dbReference type="PROSITE" id="PS00126">
    <property type="entry name" value="PDEASE_I_1"/>
    <property type="match status" value="1"/>
</dbReference>
<dbReference type="SMART" id="SM00471">
    <property type="entry name" value="HDc"/>
    <property type="match status" value="1"/>
</dbReference>
<dbReference type="PANTHER" id="PTHR11347">
    <property type="entry name" value="CYCLIC NUCLEOTIDE PHOSPHODIESTERASE"/>
    <property type="match status" value="1"/>
</dbReference>
<evidence type="ECO:0000256" key="9">
    <source>
        <dbReference type="SAM" id="MobiDB-lite"/>
    </source>
</evidence>
<comment type="similarity">
    <text evidence="7">Belongs to the cyclic nucleotide phosphodiesterase family.</text>
</comment>
<evidence type="ECO:0000256" key="1">
    <source>
        <dbReference type="ARBA" id="ARBA00022535"/>
    </source>
</evidence>
<reference evidence="11" key="1">
    <citation type="submission" date="2023-06" db="EMBL/GenBank/DDBJ databases">
        <title>Reference genome for the Northern bat (Eptesicus nilssonii), a most northern bat species.</title>
        <authorList>
            <person name="Laine V.N."/>
            <person name="Pulliainen A.T."/>
            <person name="Lilley T.M."/>
        </authorList>
    </citation>
    <scope>NUCLEOTIDE SEQUENCE</scope>
    <source>
        <strain evidence="11">BLF_Eptnil</strain>
        <tissue evidence="11">Kidney</tissue>
    </source>
</reference>
<dbReference type="EMBL" id="JAULJE010000016">
    <property type="protein sequence ID" value="KAK1333612.1"/>
    <property type="molecule type" value="Genomic_DNA"/>
</dbReference>
<keyword evidence="8" id="KW-0175">Coiled coil</keyword>
<dbReference type="EC" id="3.1.4.-" evidence="7"/>
<dbReference type="Gene3D" id="3.30.450.40">
    <property type="match status" value="2"/>
</dbReference>
<evidence type="ECO:0000259" key="10">
    <source>
        <dbReference type="PROSITE" id="PS51845"/>
    </source>
</evidence>
<evidence type="ECO:0000313" key="12">
    <source>
        <dbReference type="Proteomes" id="UP001177744"/>
    </source>
</evidence>
<evidence type="ECO:0000256" key="7">
    <source>
        <dbReference type="RuleBase" id="RU363067"/>
    </source>
</evidence>
<dbReference type="FunFam" id="1.10.1300.10:FF:000005">
    <property type="entry name" value="Phosphodiesterase"/>
    <property type="match status" value="1"/>
</dbReference>
<feature type="domain" description="PDEase" evidence="10">
    <location>
        <begin position="424"/>
        <end position="757"/>
    </location>
</feature>
<dbReference type="PRINTS" id="PR00387">
    <property type="entry name" value="PDIESTERASE1"/>
</dbReference>
<organism evidence="11 12">
    <name type="scientific">Cnephaeus nilssonii</name>
    <name type="common">Northern bat</name>
    <name type="synonym">Eptesicus nilssonii</name>
    <dbReference type="NCBI Taxonomy" id="3371016"/>
    <lineage>
        <taxon>Eukaryota</taxon>
        <taxon>Metazoa</taxon>
        <taxon>Chordata</taxon>
        <taxon>Craniata</taxon>
        <taxon>Vertebrata</taxon>
        <taxon>Euteleostomi</taxon>
        <taxon>Mammalia</taxon>
        <taxon>Eutheria</taxon>
        <taxon>Laurasiatheria</taxon>
        <taxon>Chiroptera</taxon>
        <taxon>Yangochiroptera</taxon>
        <taxon>Vespertilionidae</taxon>
        <taxon>Cnephaeus</taxon>
    </lineage>
</organism>
<protein>
    <recommendedName>
        <fullName evidence="7">Phosphodiesterase</fullName>
        <ecNumber evidence="7">3.1.4.-</ecNumber>
    </recommendedName>
</protein>
<evidence type="ECO:0000256" key="5">
    <source>
        <dbReference type="PIRSR" id="PIRSR623088-2"/>
    </source>
</evidence>
<feature type="coiled-coil region" evidence="8">
    <location>
        <begin position="740"/>
        <end position="774"/>
    </location>
</feature>
<evidence type="ECO:0000256" key="4">
    <source>
        <dbReference type="PIRSR" id="PIRSR623088-1"/>
    </source>
</evidence>
<comment type="caution">
    <text evidence="11">The sequence shown here is derived from an EMBL/GenBank/DDBJ whole genome shotgun (WGS) entry which is preliminary data.</text>
</comment>
<dbReference type="Pfam" id="PF00233">
    <property type="entry name" value="PDEase_I"/>
    <property type="match status" value="1"/>
</dbReference>
<feature type="binding site" evidence="6">
    <location>
        <position position="540"/>
    </location>
    <ligand>
        <name>Zn(2+)</name>
        <dbReference type="ChEBI" id="CHEBI:29105"/>
        <label>1</label>
    </ligand>
</feature>
<dbReference type="SUPFAM" id="SSF109604">
    <property type="entry name" value="HD-domain/PDEase-like"/>
    <property type="match status" value="1"/>
</dbReference>
<dbReference type="Gene3D" id="1.10.1300.10">
    <property type="entry name" value="3'5'-cyclic nucleotide phosphodiesterase, catalytic domain"/>
    <property type="match status" value="1"/>
</dbReference>
<dbReference type="AlphaFoldDB" id="A0AA40HMP4"/>
<dbReference type="InterPro" id="IPR023174">
    <property type="entry name" value="PDEase_CS"/>
</dbReference>
<keyword evidence="1" id="KW-0140">cGMP</keyword>
<dbReference type="InterPro" id="IPR036971">
    <property type="entry name" value="PDEase_catalytic_dom_sf"/>
</dbReference>
<feature type="region of interest" description="Disordered" evidence="9">
    <location>
        <begin position="35"/>
        <end position="54"/>
    </location>
</feature>